<dbReference type="KEGG" id="bdi:112269533"/>
<organism evidence="1">
    <name type="scientific">Brachypodium distachyon</name>
    <name type="common">Purple false brome</name>
    <name type="synonym">Trachynia distachya</name>
    <dbReference type="NCBI Taxonomy" id="15368"/>
    <lineage>
        <taxon>Eukaryota</taxon>
        <taxon>Viridiplantae</taxon>
        <taxon>Streptophyta</taxon>
        <taxon>Embryophyta</taxon>
        <taxon>Tracheophyta</taxon>
        <taxon>Spermatophyta</taxon>
        <taxon>Magnoliopsida</taxon>
        <taxon>Liliopsida</taxon>
        <taxon>Poales</taxon>
        <taxon>Poaceae</taxon>
        <taxon>BOP clade</taxon>
        <taxon>Pooideae</taxon>
        <taxon>Stipodae</taxon>
        <taxon>Brachypodieae</taxon>
        <taxon>Brachypodium</taxon>
    </lineage>
</organism>
<name>A0A2K2CF83_BRADI</name>
<evidence type="ECO:0000313" key="2">
    <source>
        <dbReference type="EnsemblPlants" id="PNT60680"/>
    </source>
</evidence>
<reference evidence="2" key="3">
    <citation type="submission" date="2018-08" db="UniProtKB">
        <authorList>
            <consortium name="EnsemblPlants"/>
        </authorList>
    </citation>
    <scope>IDENTIFICATION</scope>
    <source>
        <strain evidence="2">cv. Bd21</strain>
    </source>
</reference>
<gene>
    <name evidence="2" type="primary">LOC112269533</name>
    <name evidence="1" type="ORF">BRADI_5g03244v3</name>
</gene>
<protein>
    <submittedName>
        <fullName evidence="1 2">Uncharacterized protein</fullName>
    </submittedName>
</protein>
<dbReference type="Gramene" id="PNT60680">
    <property type="protein sequence ID" value="PNT60680"/>
    <property type="gene ID" value="BRADI_5g03244v3"/>
</dbReference>
<dbReference type="AlphaFoldDB" id="A0A2K2CF83"/>
<sequence>MAMLQSGIRLAHQKTSALVSRLINAARSSSSPASASSSNISTTRKCFTESGHELKYEEPAGDMMDILFGAAAVVGLLAFRDYTPHCLHVLPVPTRGWGQEKAKNTSGEAMHVSGKTSLDSVLELF</sequence>
<dbReference type="RefSeq" id="XP_024312198.1">
    <property type="nucleotide sequence ID" value="XM_024456430.1"/>
</dbReference>
<dbReference type="EMBL" id="CM000884">
    <property type="protein sequence ID" value="PNT60680.1"/>
    <property type="molecule type" value="Genomic_DNA"/>
</dbReference>
<accession>A0A2K2CF83</accession>
<proteinExistence type="predicted"/>
<reference evidence="1" key="2">
    <citation type="submission" date="2017-06" db="EMBL/GenBank/DDBJ databases">
        <title>WGS assembly of Brachypodium distachyon.</title>
        <authorList>
            <consortium name="The International Brachypodium Initiative"/>
            <person name="Lucas S."/>
            <person name="Harmon-Smith M."/>
            <person name="Lail K."/>
            <person name="Tice H."/>
            <person name="Grimwood J."/>
            <person name="Bruce D."/>
            <person name="Barry K."/>
            <person name="Shu S."/>
            <person name="Lindquist E."/>
            <person name="Wang M."/>
            <person name="Pitluck S."/>
            <person name="Vogel J.P."/>
            <person name="Garvin D.F."/>
            <person name="Mockler T.C."/>
            <person name="Schmutz J."/>
            <person name="Rokhsar D."/>
            <person name="Bevan M.W."/>
        </authorList>
    </citation>
    <scope>NUCLEOTIDE SEQUENCE</scope>
    <source>
        <strain evidence="1">Bd21</strain>
    </source>
</reference>
<evidence type="ECO:0000313" key="3">
    <source>
        <dbReference type="Proteomes" id="UP000008810"/>
    </source>
</evidence>
<dbReference type="Proteomes" id="UP000008810">
    <property type="component" value="Chromosome 5"/>
</dbReference>
<dbReference type="GeneID" id="112269533"/>
<dbReference type="EnsemblPlants" id="PNT60680">
    <property type="protein sequence ID" value="PNT60680"/>
    <property type="gene ID" value="BRADI_5g03244v3"/>
</dbReference>
<keyword evidence="3" id="KW-1185">Reference proteome</keyword>
<reference evidence="1 2" key="1">
    <citation type="journal article" date="2010" name="Nature">
        <title>Genome sequencing and analysis of the model grass Brachypodium distachyon.</title>
        <authorList>
            <consortium name="International Brachypodium Initiative"/>
        </authorList>
    </citation>
    <scope>NUCLEOTIDE SEQUENCE [LARGE SCALE GENOMIC DNA]</scope>
    <source>
        <strain evidence="1 2">Bd21</strain>
    </source>
</reference>
<evidence type="ECO:0000313" key="1">
    <source>
        <dbReference type="EMBL" id="PNT60680.1"/>
    </source>
</evidence>